<dbReference type="Gene3D" id="2.40.30.170">
    <property type="match status" value="1"/>
</dbReference>
<keyword evidence="5" id="KW-1185">Reference proteome</keyword>
<dbReference type="PROSITE" id="PS51257">
    <property type="entry name" value="PROKAR_LIPOPROTEIN"/>
    <property type="match status" value="1"/>
</dbReference>
<dbReference type="Proteomes" id="UP000295292">
    <property type="component" value="Unassembled WGS sequence"/>
</dbReference>
<dbReference type="PANTHER" id="PTHR30469">
    <property type="entry name" value="MULTIDRUG RESISTANCE PROTEIN MDTA"/>
    <property type="match status" value="1"/>
</dbReference>
<comment type="caution">
    <text evidence="4">The sequence shown here is derived from an EMBL/GenBank/DDBJ whole genome shotgun (WGS) entry which is preliminary data.</text>
</comment>
<evidence type="ECO:0000259" key="3">
    <source>
        <dbReference type="Pfam" id="PF25989"/>
    </source>
</evidence>
<organism evidence="4 5">
    <name type="scientific">Sphingobacterium yanglingense</name>
    <dbReference type="NCBI Taxonomy" id="1437280"/>
    <lineage>
        <taxon>Bacteria</taxon>
        <taxon>Pseudomonadati</taxon>
        <taxon>Bacteroidota</taxon>
        <taxon>Sphingobacteriia</taxon>
        <taxon>Sphingobacteriales</taxon>
        <taxon>Sphingobacteriaceae</taxon>
        <taxon>Sphingobacterium</taxon>
    </lineage>
</organism>
<dbReference type="Pfam" id="PF25989">
    <property type="entry name" value="YknX_C"/>
    <property type="match status" value="1"/>
</dbReference>
<dbReference type="InterPro" id="IPR058637">
    <property type="entry name" value="YknX-like_C"/>
</dbReference>
<dbReference type="AlphaFoldDB" id="A0A4R6WFA4"/>
<protein>
    <submittedName>
        <fullName evidence="4">RND family efflux transporter MFP subunit</fullName>
    </submittedName>
</protein>
<dbReference type="OrthoDB" id="9806939at2"/>
<evidence type="ECO:0000259" key="2">
    <source>
        <dbReference type="Pfam" id="PF25973"/>
    </source>
</evidence>
<evidence type="ECO:0000313" key="4">
    <source>
        <dbReference type="EMBL" id="TDQ76982.1"/>
    </source>
</evidence>
<dbReference type="SUPFAM" id="SSF111369">
    <property type="entry name" value="HlyD-like secretion proteins"/>
    <property type="match status" value="1"/>
</dbReference>
<dbReference type="Gene3D" id="2.40.50.100">
    <property type="match status" value="1"/>
</dbReference>
<dbReference type="EMBL" id="SNYV01000014">
    <property type="protein sequence ID" value="TDQ76982.1"/>
    <property type="molecule type" value="Genomic_DNA"/>
</dbReference>
<proteinExistence type="inferred from homology"/>
<feature type="domain" description="YknX-like C-terminal permuted SH3-like" evidence="3">
    <location>
        <begin position="306"/>
        <end position="369"/>
    </location>
</feature>
<dbReference type="InterPro" id="IPR006143">
    <property type="entry name" value="RND_pump_MFP"/>
</dbReference>
<evidence type="ECO:0000256" key="1">
    <source>
        <dbReference type="ARBA" id="ARBA00009477"/>
    </source>
</evidence>
<dbReference type="Gene3D" id="2.40.420.20">
    <property type="match status" value="1"/>
</dbReference>
<dbReference type="GO" id="GO:1990281">
    <property type="term" value="C:efflux pump complex"/>
    <property type="evidence" value="ECO:0007669"/>
    <property type="project" value="TreeGrafter"/>
</dbReference>
<dbReference type="PANTHER" id="PTHR30469:SF37">
    <property type="entry name" value="RAGD PROTEIN"/>
    <property type="match status" value="1"/>
</dbReference>
<feature type="domain" description="CzcB-like barrel-sandwich hybrid" evidence="2">
    <location>
        <begin position="76"/>
        <end position="208"/>
    </location>
</feature>
<dbReference type="RefSeq" id="WP_133584649.1">
    <property type="nucleotide sequence ID" value="NZ_SNYV01000014.1"/>
</dbReference>
<dbReference type="NCBIfam" id="TIGR01730">
    <property type="entry name" value="RND_mfp"/>
    <property type="match status" value="1"/>
</dbReference>
<dbReference type="Pfam" id="PF25973">
    <property type="entry name" value="BSH_CzcB"/>
    <property type="match status" value="1"/>
</dbReference>
<name>A0A4R6WFA4_9SPHI</name>
<accession>A0A4R6WFA4</accession>
<dbReference type="InterPro" id="IPR058647">
    <property type="entry name" value="BSH_CzcB-like"/>
</dbReference>
<gene>
    <name evidence="4" type="ORF">CLV99_2374</name>
</gene>
<dbReference type="GO" id="GO:0015562">
    <property type="term" value="F:efflux transmembrane transporter activity"/>
    <property type="evidence" value="ECO:0007669"/>
    <property type="project" value="TreeGrafter"/>
</dbReference>
<dbReference type="Gene3D" id="1.10.287.470">
    <property type="entry name" value="Helix hairpin bin"/>
    <property type="match status" value="1"/>
</dbReference>
<sequence length="378" mass="41527">MKLLVYTAIASMFVFTACNNDKTEVKEGKKEEGKGMPGMAMGGMSMNPFETVSIAKSNPLVKLQLAGELMPDQHTQLFAKVNSYVKNIRVDIGDKVSQGQVLMVLEAPEIQSQVASAKAKYEAQKAIYVSTKSTYDRMLDADKTEGAIAKDAIDQITARKLSDEAQLNAAKSAYEEIKDIDNYLVIRAPFAGTITDRNVDSGAYVGPMEKTPLLVIQDNRKLRLNLSIPEAVTPYLKQGDTIRFHVRSQPQTKHMALVTRKSGSLDVKFRSEKIEADFVNTNNALKPFMVAETVIPLQNTEATFFVPKMAVVESGMGIYVIRVENGKTKNVPVSKGRMMPDKVEVFGDLSEGDIILKMGTEEILEGTTVPAAGEMKKS</sequence>
<reference evidence="4 5" key="1">
    <citation type="submission" date="2019-03" db="EMBL/GenBank/DDBJ databases">
        <title>Genomic Encyclopedia of Archaeal and Bacterial Type Strains, Phase II (KMG-II): from individual species to whole genera.</title>
        <authorList>
            <person name="Goeker M."/>
        </authorList>
    </citation>
    <scope>NUCLEOTIDE SEQUENCE [LARGE SCALE GENOMIC DNA]</scope>
    <source>
        <strain evidence="4 5">DSM 28353</strain>
    </source>
</reference>
<evidence type="ECO:0000313" key="5">
    <source>
        <dbReference type="Proteomes" id="UP000295292"/>
    </source>
</evidence>
<comment type="similarity">
    <text evidence="1">Belongs to the membrane fusion protein (MFP) (TC 8.A.1) family.</text>
</comment>